<dbReference type="AlphaFoldDB" id="A0ABC8R3E8"/>
<name>A0ABC8R3E8_9AQUA</name>
<dbReference type="InterPro" id="IPR024964">
    <property type="entry name" value="CTLH/CRA"/>
</dbReference>
<accession>A0ABC8R3E8</accession>
<evidence type="ECO:0000259" key="1">
    <source>
        <dbReference type="SMART" id="SM00757"/>
    </source>
</evidence>
<comment type="caution">
    <text evidence="2">The sequence shown here is derived from an EMBL/GenBank/DDBJ whole genome shotgun (WGS) entry which is preliminary data.</text>
</comment>
<dbReference type="Proteomes" id="UP001642360">
    <property type="component" value="Unassembled WGS sequence"/>
</dbReference>
<dbReference type="InterPro" id="IPR013144">
    <property type="entry name" value="CRA_dom"/>
</dbReference>
<evidence type="ECO:0000313" key="3">
    <source>
        <dbReference type="Proteomes" id="UP001642360"/>
    </source>
</evidence>
<feature type="domain" description="CRA" evidence="1">
    <location>
        <begin position="96"/>
        <end position="197"/>
    </location>
</feature>
<protein>
    <recommendedName>
        <fullName evidence="1">CRA domain-containing protein</fullName>
    </recommendedName>
</protein>
<organism evidence="2 3">
    <name type="scientific">Ilex paraguariensis</name>
    <name type="common">yerba mate</name>
    <dbReference type="NCBI Taxonomy" id="185542"/>
    <lineage>
        <taxon>Eukaryota</taxon>
        <taxon>Viridiplantae</taxon>
        <taxon>Streptophyta</taxon>
        <taxon>Embryophyta</taxon>
        <taxon>Tracheophyta</taxon>
        <taxon>Spermatophyta</taxon>
        <taxon>Magnoliopsida</taxon>
        <taxon>eudicotyledons</taxon>
        <taxon>Gunneridae</taxon>
        <taxon>Pentapetalae</taxon>
        <taxon>asterids</taxon>
        <taxon>campanulids</taxon>
        <taxon>Aquifoliales</taxon>
        <taxon>Aquifoliaceae</taxon>
        <taxon>Ilex</taxon>
    </lineage>
</organism>
<dbReference type="EMBL" id="CAUOFW020000803">
    <property type="protein sequence ID" value="CAK9137128.1"/>
    <property type="molecule type" value="Genomic_DNA"/>
</dbReference>
<dbReference type="Pfam" id="PF10607">
    <property type="entry name" value="CTLH"/>
    <property type="match status" value="1"/>
</dbReference>
<keyword evidence="3" id="KW-1185">Reference proteome</keyword>
<dbReference type="SMART" id="SM00757">
    <property type="entry name" value="CRA"/>
    <property type="match status" value="1"/>
</dbReference>
<proteinExistence type="predicted"/>
<sequence length="214" mass="23736">MVASSTVHLRTHVVSDSQKVGLFLSPLLLKSSPNHNLPYRGGIVSRSIDLDFCPTHQHTTQKLSSNHAMGKSRRSSSMRVLKGLSLFSGTIGVRVGQLEDAVAYGRAEFEKFYRLAEFDDLVKDCAALLAYEQPQKSSVGYLLEESQRELVADAVNAMILSTNPNGKDVSCCLHSCLERLLRQLTACFLERRSLNGDQGEAFHLRRVLNNDKKG</sequence>
<reference evidence="2 3" key="1">
    <citation type="submission" date="2024-02" db="EMBL/GenBank/DDBJ databases">
        <authorList>
            <person name="Vignale AGUSTIN F."/>
            <person name="Sosa J E."/>
            <person name="Modenutti C."/>
        </authorList>
    </citation>
    <scope>NUCLEOTIDE SEQUENCE [LARGE SCALE GENOMIC DNA]</scope>
</reference>
<evidence type="ECO:0000313" key="2">
    <source>
        <dbReference type="EMBL" id="CAK9137128.1"/>
    </source>
</evidence>
<gene>
    <name evidence="2" type="ORF">ILEXP_LOCUS4146</name>
</gene>